<dbReference type="AlphaFoldDB" id="A0A1I6NVT6"/>
<gene>
    <name evidence="1" type="ORF">SAMN04488050_101125</name>
</gene>
<dbReference type="OrthoDB" id="9814909at2"/>
<protein>
    <submittedName>
        <fullName evidence="1">Phytoene/squalene synthetase</fullName>
    </submittedName>
</protein>
<dbReference type="InterPro" id="IPR002060">
    <property type="entry name" value="Squ/phyt_synthse"/>
</dbReference>
<dbReference type="SUPFAM" id="SSF48576">
    <property type="entry name" value="Terpenoid synthases"/>
    <property type="match status" value="1"/>
</dbReference>
<evidence type="ECO:0000313" key="1">
    <source>
        <dbReference type="EMBL" id="SFS32010.1"/>
    </source>
</evidence>
<name>A0A1I6NVT6_9RHOB</name>
<dbReference type="InterPro" id="IPR008949">
    <property type="entry name" value="Isoprenoid_synthase_dom_sf"/>
</dbReference>
<dbReference type="Proteomes" id="UP000199392">
    <property type="component" value="Unassembled WGS sequence"/>
</dbReference>
<dbReference type="EMBL" id="FOZW01000001">
    <property type="protein sequence ID" value="SFS32010.1"/>
    <property type="molecule type" value="Genomic_DNA"/>
</dbReference>
<sequence length="258" mass="28244">MQLSDDLIACAGLIERGDPDRFAAAMAAPPEARRVLFPLYAFNLEVARAPWVTQETMIAEMRLQWWRDALEEIAKGGEVRRHEVVTPLSKVLDRDTAARLDPLVGARRWDIYRDPFEDEDHLTRYIEETSGLLLLAAGQALGGMDEEVALDAGYAFGLAAFLRAVPELESKGRVPLLDGRPEGVAALARGGLERLQKARMGFGAVPKASRPALLAGWQAGPLLALAAKEPQRVAEGTLELSEFSKRARLMKAGFTGRV</sequence>
<organism evidence="1 2">
    <name type="scientific">Alloyangia pacifica</name>
    <dbReference type="NCBI Taxonomy" id="311180"/>
    <lineage>
        <taxon>Bacteria</taxon>
        <taxon>Pseudomonadati</taxon>
        <taxon>Pseudomonadota</taxon>
        <taxon>Alphaproteobacteria</taxon>
        <taxon>Rhodobacterales</taxon>
        <taxon>Roseobacteraceae</taxon>
        <taxon>Alloyangia</taxon>
    </lineage>
</organism>
<accession>A0A1I6NVT6</accession>
<reference evidence="2" key="1">
    <citation type="submission" date="2016-10" db="EMBL/GenBank/DDBJ databases">
        <authorList>
            <person name="Varghese N."/>
            <person name="Submissions S."/>
        </authorList>
    </citation>
    <scope>NUCLEOTIDE SEQUENCE [LARGE SCALE GENOMIC DNA]</scope>
    <source>
        <strain evidence="2">DSM 26894</strain>
    </source>
</reference>
<keyword evidence="2" id="KW-1185">Reference proteome</keyword>
<evidence type="ECO:0000313" key="2">
    <source>
        <dbReference type="Proteomes" id="UP000199392"/>
    </source>
</evidence>
<dbReference type="Gene3D" id="1.10.600.10">
    <property type="entry name" value="Farnesyl Diphosphate Synthase"/>
    <property type="match status" value="1"/>
</dbReference>
<dbReference type="Pfam" id="PF00494">
    <property type="entry name" value="SQS_PSY"/>
    <property type="match status" value="1"/>
</dbReference>
<proteinExistence type="predicted"/>
<dbReference type="RefSeq" id="WP_092426585.1">
    <property type="nucleotide sequence ID" value="NZ_FNCL01000008.1"/>
</dbReference>
<dbReference type="STRING" id="311180.SAMN04488050_101125"/>